<dbReference type="SUPFAM" id="SSF109640">
    <property type="entry name" value="KRAB domain (Kruppel-associated box)"/>
    <property type="match status" value="1"/>
</dbReference>
<name>A0A803XU36_MELGA</name>
<proteinExistence type="predicted"/>
<reference evidence="2" key="1">
    <citation type="journal article" date="2010" name="PLoS Biol.">
        <title>Multi-platform next-generation sequencing of the domestic turkey (Meleagris gallopavo): genome assembly and analysis.</title>
        <authorList>
            <person name="Dalloul R.A."/>
            <person name="Long J.A."/>
            <person name="Zimin A.V."/>
            <person name="Aslam L."/>
            <person name="Beal K."/>
            <person name="Blomberg L.A."/>
            <person name="Bouffard P."/>
            <person name="Burt D.W."/>
            <person name="Crasta O."/>
            <person name="Crooijmans R.P."/>
            <person name="Cooper K."/>
            <person name="Coulombe R.A."/>
            <person name="De S."/>
            <person name="Delany M.E."/>
            <person name="Dodgson J.B."/>
            <person name="Dong J.J."/>
            <person name="Evans C."/>
            <person name="Frederickson K.M."/>
            <person name="Flicek P."/>
            <person name="Florea L."/>
            <person name="Folkerts O."/>
            <person name="Groenen M.A."/>
            <person name="Harkins T.T."/>
            <person name="Herrero J."/>
            <person name="Hoffmann S."/>
            <person name="Megens H.J."/>
            <person name="Jiang A."/>
            <person name="de Jong P."/>
            <person name="Kaiser P."/>
            <person name="Kim H."/>
            <person name="Kim K.W."/>
            <person name="Kim S."/>
            <person name="Langenberger D."/>
            <person name="Lee M.K."/>
            <person name="Lee T."/>
            <person name="Mane S."/>
            <person name="Marcais G."/>
            <person name="Marz M."/>
            <person name="McElroy A.P."/>
            <person name="Modise T."/>
            <person name="Nefedov M."/>
            <person name="Notredame C."/>
            <person name="Paton I.R."/>
            <person name="Payne W.S."/>
            <person name="Pertea G."/>
            <person name="Prickett D."/>
            <person name="Puiu D."/>
            <person name="Qioa D."/>
            <person name="Raineri E."/>
            <person name="Ruffier M."/>
            <person name="Salzberg S.L."/>
            <person name="Schatz M.C."/>
            <person name="Scheuring C."/>
            <person name="Schmidt C.J."/>
            <person name="Schroeder S."/>
            <person name="Searle S.M."/>
            <person name="Smith E.J."/>
            <person name="Smith J."/>
            <person name="Sonstegard T.S."/>
            <person name="Stadler P.F."/>
            <person name="Tafer H."/>
            <person name="Tu Z.J."/>
            <person name="Van Tassell C.P."/>
            <person name="Vilella A.J."/>
            <person name="Williams K.P."/>
            <person name="Yorke J.A."/>
            <person name="Zhang L."/>
            <person name="Zhang H.B."/>
            <person name="Zhang X."/>
            <person name="Zhang Y."/>
            <person name="Reed K.M."/>
        </authorList>
    </citation>
    <scope>NUCLEOTIDE SEQUENCE [LARGE SCALE GENOMIC DNA]</scope>
</reference>
<evidence type="ECO:0000259" key="1">
    <source>
        <dbReference type="Pfam" id="PF01352"/>
    </source>
</evidence>
<dbReference type="InterPro" id="IPR036051">
    <property type="entry name" value="KRAB_dom_sf"/>
</dbReference>
<sequence>GNRKEAPVAFAEVAVYFSREEWQAVMLETPVTNPGKRIFLTCTRRCQVCRGIFHQGGISSKRSFSCGSQP</sequence>
<protein>
    <recommendedName>
        <fullName evidence="1">KRAB domain-containing protein</fullName>
    </recommendedName>
</protein>
<dbReference type="Ensembl" id="ENSMGAT00000029926.1">
    <property type="protein sequence ID" value="ENSMGAP00000023032.1"/>
    <property type="gene ID" value="ENSMGAG00000021165.1"/>
</dbReference>
<dbReference type="AlphaFoldDB" id="A0A803XU36"/>
<dbReference type="GeneTree" id="ENSGT01040000244437"/>
<accession>A0A803XU36</accession>
<dbReference type="InterPro" id="IPR001909">
    <property type="entry name" value="KRAB"/>
</dbReference>
<reference evidence="2" key="2">
    <citation type="submission" date="2025-08" db="UniProtKB">
        <authorList>
            <consortium name="Ensembl"/>
        </authorList>
    </citation>
    <scope>IDENTIFICATION</scope>
</reference>
<dbReference type="GO" id="GO:0006355">
    <property type="term" value="P:regulation of DNA-templated transcription"/>
    <property type="evidence" value="ECO:0007669"/>
    <property type="project" value="InterPro"/>
</dbReference>
<evidence type="ECO:0000313" key="2">
    <source>
        <dbReference type="Ensembl" id="ENSMGAP00000023032.1"/>
    </source>
</evidence>
<feature type="domain" description="KRAB" evidence="1">
    <location>
        <begin position="7"/>
        <end position="23"/>
    </location>
</feature>
<dbReference type="Pfam" id="PF01352">
    <property type="entry name" value="KRAB"/>
    <property type="match status" value="1"/>
</dbReference>
<dbReference type="InParanoid" id="A0A803XU36"/>
<evidence type="ECO:0000313" key="3">
    <source>
        <dbReference type="Proteomes" id="UP000001645"/>
    </source>
</evidence>
<keyword evidence="3" id="KW-1185">Reference proteome</keyword>
<reference evidence="2" key="3">
    <citation type="submission" date="2025-09" db="UniProtKB">
        <authorList>
            <consortium name="Ensembl"/>
        </authorList>
    </citation>
    <scope>IDENTIFICATION</scope>
</reference>
<organism evidence="2 3">
    <name type="scientific">Meleagris gallopavo</name>
    <name type="common">Wild turkey</name>
    <dbReference type="NCBI Taxonomy" id="9103"/>
    <lineage>
        <taxon>Eukaryota</taxon>
        <taxon>Metazoa</taxon>
        <taxon>Chordata</taxon>
        <taxon>Craniata</taxon>
        <taxon>Vertebrata</taxon>
        <taxon>Euteleostomi</taxon>
        <taxon>Archelosauria</taxon>
        <taxon>Archosauria</taxon>
        <taxon>Dinosauria</taxon>
        <taxon>Saurischia</taxon>
        <taxon>Theropoda</taxon>
        <taxon>Coelurosauria</taxon>
        <taxon>Aves</taxon>
        <taxon>Neognathae</taxon>
        <taxon>Galloanserae</taxon>
        <taxon>Galliformes</taxon>
        <taxon>Phasianidae</taxon>
        <taxon>Meleagridinae</taxon>
        <taxon>Meleagris</taxon>
    </lineage>
</organism>
<dbReference type="Proteomes" id="UP000001645">
    <property type="component" value="Unplaced"/>
</dbReference>